<reference evidence="4 5" key="1">
    <citation type="submission" date="2021-02" db="EMBL/GenBank/DDBJ databases">
        <title>Bacillus sp. RD4P76, an endophyte from a halophyte.</title>
        <authorList>
            <person name="Sun J.-Q."/>
        </authorList>
    </citation>
    <scope>NUCLEOTIDE SEQUENCE [LARGE SCALE GENOMIC DNA]</scope>
    <source>
        <strain evidence="4 5">RD4P76</strain>
    </source>
</reference>
<evidence type="ECO:0000256" key="1">
    <source>
        <dbReference type="SAM" id="Coils"/>
    </source>
</evidence>
<dbReference type="Pfam" id="PF07693">
    <property type="entry name" value="KAP_NTPase"/>
    <property type="match status" value="1"/>
</dbReference>
<gene>
    <name evidence="4" type="ORF">JR050_06345</name>
</gene>
<name>A0ABS2DFR7_9BACI</name>
<comment type="caution">
    <text evidence="4">The sequence shown here is derived from an EMBL/GenBank/DDBJ whole genome shotgun (WGS) entry which is preliminary data.</text>
</comment>
<dbReference type="EMBL" id="JAFELM010000021">
    <property type="protein sequence ID" value="MBM6617294.1"/>
    <property type="molecule type" value="Genomic_DNA"/>
</dbReference>
<keyword evidence="2" id="KW-0812">Transmembrane</keyword>
<feature type="transmembrane region" description="Helical" evidence="2">
    <location>
        <begin position="35"/>
        <end position="54"/>
    </location>
</feature>
<dbReference type="RefSeq" id="WP_204202672.1">
    <property type="nucleotide sequence ID" value="NZ_JAFELM010000021.1"/>
</dbReference>
<evidence type="ECO:0000313" key="4">
    <source>
        <dbReference type="EMBL" id="MBM6617294.1"/>
    </source>
</evidence>
<dbReference type="Proteomes" id="UP001518925">
    <property type="component" value="Unassembled WGS sequence"/>
</dbReference>
<sequence length="926" mass="108941">MKKIKMTKPIFIEFLFHIFLSIVLAYTIKLTDNKGILDAINLFGKISIVVFIFLTGLSIKEILTYKKPHQPIKRNYSNAVYFLLLTVLFYAVSIGTEYVWYLILFALLYFFRAFGKYEERRELEENTGHNNQEQSENSDVPITSYRRLFPTRKKEFNRIYKFLNDLGTDDPYAIAISGSWGEGKTSFMNAIINKFKQDNNEVIYIQPMVLDTRENLLKYVFGRLEALLTENGIYTGKGSPYKKYFDLLFKFINQKTLINFSAFFDIFPEEKKEDLRELKEDLEINIERLVSENKRIYLIVDDLDRVEKDTVYSTLTFIKEIVDFKKITVIFLVDYENLVSEQITIEYLEKFINTRFQLKKISSNELATHYLNVLIPSYETSILNEQIEILKVKFKDYIEELNNNLNELIKRKEEKMQELKEKIKKGEEVKEGIESEEKAIENITKYSNDFNNKISNARYVKKIIIKIKETFDFIESNLQKDKNDIIVENNDIQVNKLVLKLNVFKVLFLEDFDDLMREGSIKRYLEGTDNLFLKTYFDADKIDYGYGNKAIQKTVEYNFYNQIIFSDDIADDIFLKIKSANEKLLEEIDSKIVLSKSVDFIHLVEYLEAINYSSDDVKLYQRIETFTELTIQSLENGNVKFEQLFELFSNSHRNKIIETTVFFAAIKKILDDNKVEFSTKKAQTTAHIHLDHLKSSVLMKLSQPMSMILALYFMDDKKFSIGSLRDAFNGVNKLKEFNEILSETLEISLTNFDIGSIKYLEEVFKIINKTILTNIKNNQLEKRGYEFFKEQFTTYISIFVLLDDISQKLNHTPINKSAKFEYTDGSTNIDEVLLQIHSLYQHVVDSKEEMNYQIFRFFHLLLNNIGWFITDQNIGGIGKDNVEKLKEIFIELDSNLGQNPDLYERDSWHYCMLKLGEIDREVSNIK</sequence>
<organism evidence="4 5">
    <name type="scientific">Bacillus suaedaesalsae</name>
    <dbReference type="NCBI Taxonomy" id="2810349"/>
    <lineage>
        <taxon>Bacteria</taxon>
        <taxon>Bacillati</taxon>
        <taxon>Bacillota</taxon>
        <taxon>Bacilli</taxon>
        <taxon>Bacillales</taxon>
        <taxon>Bacillaceae</taxon>
        <taxon>Bacillus</taxon>
    </lineage>
</organism>
<dbReference type="SUPFAM" id="SSF52540">
    <property type="entry name" value="P-loop containing nucleoside triphosphate hydrolases"/>
    <property type="match status" value="1"/>
</dbReference>
<evidence type="ECO:0000313" key="5">
    <source>
        <dbReference type="Proteomes" id="UP001518925"/>
    </source>
</evidence>
<keyword evidence="1" id="KW-0175">Coiled coil</keyword>
<keyword evidence="5" id="KW-1185">Reference proteome</keyword>
<evidence type="ECO:0000256" key="2">
    <source>
        <dbReference type="SAM" id="Phobius"/>
    </source>
</evidence>
<keyword evidence="2" id="KW-0472">Membrane</keyword>
<dbReference type="InterPro" id="IPR027417">
    <property type="entry name" value="P-loop_NTPase"/>
</dbReference>
<protein>
    <recommendedName>
        <fullName evidence="3">KAP NTPase domain-containing protein</fullName>
    </recommendedName>
</protein>
<accession>A0ABS2DFR7</accession>
<evidence type="ECO:0000259" key="3">
    <source>
        <dbReference type="Pfam" id="PF07693"/>
    </source>
</evidence>
<feature type="coiled-coil region" evidence="1">
    <location>
        <begin position="391"/>
        <end position="436"/>
    </location>
</feature>
<feature type="domain" description="KAP NTPase" evidence="3">
    <location>
        <begin position="153"/>
        <end position="405"/>
    </location>
</feature>
<dbReference type="Gene3D" id="3.40.50.300">
    <property type="entry name" value="P-loop containing nucleotide triphosphate hydrolases"/>
    <property type="match status" value="1"/>
</dbReference>
<dbReference type="InterPro" id="IPR011646">
    <property type="entry name" value="KAP_P-loop"/>
</dbReference>
<proteinExistence type="predicted"/>
<feature type="transmembrane region" description="Helical" evidence="2">
    <location>
        <begin position="75"/>
        <end position="92"/>
    </location>
</feature>
<keyword evidence="2" id="KW-1133">Transmembrane helix</keyword>